<dbReference type="Pfam" id="PF12172">
    <property type="entry name" value="zf-ChsH2"/>
    <property type="match status" value="1"/>
</dbReference>
<organism evidence="2 3">
    <name type="scientific">Kitasatospora paranensis</name>
    <dbReference type="NCBI Taxonomy" id="258053"/>
    <lineage>
        <taxon>Bacteria</taxon>
        <taxon>Bacillati</taxon>
        <taxon>Actinomycetota</taxon>
        <taxon>Actinomycetes</taxon>
        <taxon>Kitasatosporales</taxon>
        <taxon>Streptomycetaceae</taxon>
        <taxon>Kitasatospora</taxon>
    </lineage>
</organism>
<accession>A0ABW2G488</accession>
<evidence type="ECO:0000313" key="3">
    <source>
        <dbReference type="Proteomes" id="UP001596435"/>
    </source>
</evidence>
<name>A0ABW2G488_9ACTN</name>
<gene>
    <name evidence="2" type="ORF">ACFQMG_32430</name>
</gene>
<dbReference type="InterPro" id="IPR012340">
    <property type="entry name" value="NA-bd_OB-fold"/>
</dbReference>
<reference evidence="3" key="1">
    <citation type="journal article" date="2019" name="Int. J. Syst. Evol. Microbiol.">
        <title>The Global Catalogue of Microorganisms (GCM) 10K type strain sequencing project: providing services to taxonomists for standard genome sequencing and annotation.</title>
        <authorList>
            <consortium name="The Broad Institute Genomics Platform"/>
            <consortium name="The Broad Institute Genome Sequencing Center for Infectious Disease"/>
            <person name="Wu L."/>
            <person name="Ma J."/>
        </authorList>
    </citation>
    <scope>NUCLEOTIDE SEQUENCE [LARGE SCALE GENOMIC DNA]</scope>
    <source>
        <strain evidence="3">CGMCC 1.12859</strain>
    </source>
</reference>
<dbReference type="EMBL" id="JBHTAJ010000095">
    <property type="protein sequence ID" value="MFC7184269.1"/>
    <property type="molecule type" value="Genomic_DNA"/>
</dbReference>
<proteinExistence type="predicted"/>
<dbReference type="SUPFAM" id="SSF50249">
    <property type="entry name" value="Nucleic acid-binding proteins"/>
    <property type="match status" value="1"/>
</dbReference>
<keyword evidence="3" id="KW-1185">Reference proteome</keyword>
<protein>
    <submittedName>
        <fullName evidence="2">Zn-ribbon domain-containing OB-fold protein</fullName>
    </submittedName>
</protein>
<dbReference type="InterPro" id="IPR022002">
    <property type="entry name" value="ChsH2_Znr"/>
</dbReference>
<dbReference type="RefSeq" id="WP_345704421.1">
    <property type="nucleotide sequence ID" value="NZ_BAABKV010000001.1"/>
</dbReference>
<evidence type="ECO:0000259" key="1">
    <source>
        <dbReference type="Pfam" id="PF12172"/>
    </source>
</evidence>
<sequence length="127" mass="13970">MLQLISDRTSASVAERDDTTPQLYFQRCRWCGTAMYQRLLCTGCGSTDLEAERSAGEGVLCVHRNVTAGADRWPVRMAEGFVVRCRVLGTRDAVRPGVRVRLAGEAEAGAEPVVEPCDIPEPPPWSY</sequence>
<feature type="domain" description="ChsH2 rubredoxin-like zinc ribbon" evidence="1">
    <location>
        <begin position="21"/>
        <end position="50"/>
    </location>
</feature>
<dbReference type="Proteomes" id="UP001596435">
    <property type="component" value="Unassembled WGS sequence"/>
</dbReference>
<comment type="caution">
    <text evidence="2">The sequence shown here is derived from an EMBL/GenBank/DDBJ whole genome shotgun (WGS) entry which is preliminary data.</text>
</comment>
<evidence type="ECO:0000313" key="2">
    <source>
        <dbReference type="EMBL" id="MFC7184269.1"/>
    </source>
</evidence>